<sequence>MCDDGGSGELLHNGLLGKWLDVGSVGTIINGLFQQHRGAEGASSVAPFDGGNTAARPTIASDEAPSVRGEEAEPQQACCSSPSSSNSSTVSTSCRKQLSLDIDGADDCDSSHPATPTAPCSPDETLAIPRFWFEGGGRGSPRAGLEQRRIRDIEETFAAHPDGLSLAELTPLTSALCGFPSYLNALLFARVTANTSMSEADSADSAPADAPRDTLDAPRVTLDAFLSYWRAEVAPFDSAERLFRLLAARPRARTLTREDLEPVVAALLACHPALAFLRKHPQFQARYATTVVARMFYAMVNTSRSGRITLRELRRSSLVGALSAVDLDKPDINQETVFFSYEAFYVIYCRFYELDIDQDGRLRREDLLRYGNHALSAAIVDRIFEVGARPFEPESGAAEHPLRREFMLYEDFVYFMLSAENPSSECALRYWFACVDVSGSGRIGPLEMRYFYSEQMRRVEIHGYARVPFADMLCQMWDLLQLRPDCAHITMADLLRHADAASAGDGDSDVGGSSSGSGGGGGSAGVLFDCLFNLHRFVAFERRDHFFERERRLDGFRNDWERFASRDYQLLASQAED</sequence>
<keyword evidence="2" id="KW-0106">Calcium</keyword>
<comment type="caution">
    <text evidence="5">The sequence shown here is derived from an EMBL/GenBank/DDBJ whole genome shotgun (WGS) entry which is preliminary data.</text>
</comment>
<reference evidence="5" key="1">
    <citation type="submission" date="2021-02" db="EMBL/GenBank/DDBJ databases">
        <title>First Annotated Genome of the Yellow-green Alga Tribonema minus.</title>
        <authorList>
            <person name="Mahan K.M."/>
        </authorList>
    </citation>
    <scope>NUCLEOTIDE SEQUENCE</scope>
    <source>
        <strain evidence="5">UTEX B ZZ1240</strain>
    </source>
</reference>
<evidence type="ECO:0000256" key="2">
    <source>
        <dbReference type="ARBA" id="ARBA00022837"/>
    </source>
</evidence>
<accession>A0A836CF00</accession>
<keyword evidence="6" id="KW-1185">Reference proteome</keyword>
<dbReference type="OrthoDB" id="5586at2759"/>
<dbReference type="EMBL" id="JAFCMP010000334">
    <property type="protein sequence ID" value="KAG5181421.1"/>
    <property type="molecule type" value="Genomic_DNA"/>
</dbReference>
<dbReference type="InterPro" id="IPR018247">
    <property type="entry name" value="EF_Hand_1_Ca_BS"/>
</dbReference>
<dbReference type="PANTHER" id="PTHR14095">
    <property type="entry name" value="PHOSPHATASE 2A REGULATORY SUBUNIT-RELATED"/>
    <property type="match status" value="1"/>
</dbReference>
<evidence type="ECO:0000313" key="6">
    <source>
        <dbReference type="Proteomes" id="UP000664859"/>
    </source>
</evidence>
<dbReference type="SUPFAM" id="SSF47473">
    <property type="entry name" value="EF-hand"/>
    <property type="match status" value="1"/>
</dbReference>
<dbReference type="PROSITE" id="PS00018">
    <property type="entry name" value="EF_HAND_1"/>
    <property type="match status" value="1"/>
</dbReference>
<dbReference type="PANTHER" id="PTHR14095:SF0">
    <property type="entry name" value="MIP22305P"/>
    <property type="match status" value="1"/>
</dbReference>
<organism evidence="5 6">
    <name type="scientific">Tribonema minus</name>
    <dbReference type="NCBI Taxonomy" id="303371"/>
    <lineage>
        <taxon>Eukaryota</taxon>
        <taxon>Sar</taxon>
        <taxon>Stramenopiles</taxon>
        <taxon>Ochrophyta</taxon>
        <taxon>PX clade</taxon>
        <taxon>Xanthophyceae</taxon>
        <taxon>Tribonematales</taxon>
        <taxon>Tribonemataceae</taxon>
        <taxon>Tribonema</taxon>
    </lineage>
</organism>
<evidence type="ECO:0000256" key="3">
    <source>
        <dbReference type="SAM" id="MobiDB-lite"/>
    </source>
</evidence>
<name>A0A836CF00_9STRA</name>
<dbReference type="InterPro" id="IPR041534">
    <property type="entry name" value="EF-hand_13"/>
</dbReference>
<dbReference type="GO" id="GO:0000159">
    <property type="term" value="C:protein phosphatase type 2A complex"/>
    <property type="evidence" value="ECO:0007669"/>
    <property type="project" value="TreeGrafter"/>
</dbReference>
<dbReference type="Proteomes" id="UP000664859">
    <property type="component" value="Unassembled WGS sequence"/>
</dbReference>
<dbReference type="Gene3D" id="1.10.238.10">
    <property type="entry name" value="EF-hand"/>
    <property type="match status" value="1"/>
</dbReference>
<dbReference type="GO" id="GO:0019888">
    <property type="term" value="F:protein phosphatase regulator activity"/>
    <property type="evidence" value="ECO:0007669"/>
    <property type="project" value="TreeGrafter"/>
</dbReference>
<evidence type="ECO:0000313" key="5">
    <source>
        <dbReference type="EMBL" id="KAG5181421.1"/>
    </source>
</evidence>
<proteinExistence type="predicted"/>
<dbReference type="Pfam" id="PF17958">
    <property type="entry name" value="EF-hand_13"/>
    <property type="match status" value="1"/>
</dbReference>
<dbReference type="Gene3D" id="1.10.238.220">
    <property type="match status" value="1"/>
</dbReference>
<dbReference type="Gene3D" id="1.10.238.230">
    <property type="match status" value="1"/>
</dbReference>
<dbReference type="AlphaFoldDB" id="A0A836CF00"/>
<feature type="region of interest" description="Disordered" evidence="3">
    <location>
        <begin position="63"/>
        <end position="91"/>
    </location>
</feature>
<gene>
    <name evidence="5" type="ORF">JKP88DRAFT_196071</name>
</gene>
<evidence type="ECO:0000259" key="4">
    <source>
        <dbReference type="Pfam" id="PF17958"/>
    </source>
</evidence>
<evidence type="ECO:0000256" key="1">
    <source>
        <dbReference type="ARBA" id="ARBA00022723"/>
    </source>
</evidence>
<dbReference type="InterPro" id="IPR011992">
    <property type="entry name" value="EF-hand-dom_pair"/>
</dbReference>
<keyword evidence="1" id="KW-0479">Metal-binding</keyword>
<dbReference type="GO" id="GO:0046872">
    <property type="term" value="F:metal ion binding"/>
    <property type="evidence" value="ECO:0007669"/>
    <property type="project" value="UniProtKB-KW"/>
</dbReference>
<protein>
    <recommendedName>
        <fullName evidence="4">PP2A regulatory subunit B'' EF-hand domain-containing protein</fullName>
    </recommendedName>
</protein>
<feature type="domain" description="PP2A regulatory subunit B'' EF-hand" evidence="4">
    <location>
        <begin position="237"/>
        <end position="326"/>
    </location>
</feature>
<feature type="compositionally biased region" description="Low complexity" evidence="3">
    <location>
        <begin position="80"/>
        <end position="91"/>
    </location>
</feature>